<keyword evidence="2" id="KW-0645">Protease</keyword>
<dbReference type="InterPro" id="IPR004634">
    <property type="entry name" value="Pept_S49_pIV"/>
</dbReference>
<dbReference type="GO" id="GO:0006465">
    <property type="term" value="P:signal peptide processing"/>
    <property type="evidence" value="ECO:0007669"/>
    <property type="project" value="InterPro"/>
</dbReference>
<dbReference type="InterPro" id="IPR047217">
    <property type="entry name" value="S49_SppA_67K_type_N"/>
</dbReference>
<dbReference type="InterPro" id="IPR047272">
    <property type="entry name" value="S49_SppA_C"/>
</dbReference>
<comment type="similarity">
    <text evidence="1">Belongs to the peptidase S49 family.</text>
</comment>
<dbReference type="InterPro" id="IPR002142">
    <property type="entry name" value="Peptidase_S49"/>
</dbReference>
<dbReference type="RefSeq" id="WP_021232159.1">
    <property type="nucleotide sequence ID" value="NZ_ATHL01000008.1"/>
</dbReference>
<feature type="active site" description="Proton donor/acceptor" evidence="5">
    <location>
        <position position="193"/>
    </location>
</feature>
<dbReference type="CDD" id="cd07018">
    <property type="entry name" value="S49_SppA_67K_type"/>
    <property type="match status" value="1"/>
</dbReference>
<dbReference type="EMBL" id="ATHL01000008">
    <property type="protein sequence ID" value="EQB19608.1"/>
    <property type="molecule type" value="Genomic_DNA"/>
</dbReference>
<dbReference type="Gene3D" id="3.90.226.10">
    <property type="entry name" value="2-enoyl-CoA Hydratase, Chain A, domain 1"/>
    <property type="match status" value="3"/>
</dbReference>
<feature type="domain" description="Peptidase S49" evidence="6">
    <location>
        <begin position="126"/>
        <end position="280"/>
    </location>
</feature>
<reference evidence="7 8" key="1">
    <citation type="journal article" date="2013" name="Genome Announc.">
        <title>Genome Sequence of Novosphingobium lindaniclasticum LE124T, Isolated from a Hexachlorocyclohexane Dumpsite.</title>
        <authorList>
            <person name="Saxena A."/>
            <person name="Nayyar N."/>
            <person name="Sangwan N."/>
            <person name="Kumari R."/>
            <person name="Khurana J.P."/>
            <person name="Lal R."/>
        </authorList>
    </citation>
    <scope>NUCLEOTIDE SEQUENCE [LARGE SCALE GENOMIC DNA]</scope>
    <source>
        <strain evidence="7 8">LE124</strain>
    </source>
</reference>
<evidence type="ECO:0000256" key="5">
    <source>
        <dbReference type="PIRSR" id="PIRSR001217-1"/>
    </source>
</evidence>
<comment type="caution">
    <text evidence="7">The sequence shown here is derived from an EMBL/GenBank/DDBJ whole genome shotgun (WGS) entry which is preliminary data.</text>
</comment>
<evidence type="ECO:0000256" key="4">
    <source>
        <dbReference type="ARBA" id="ARBA00022825"/>
    </source>
</evidence>
<dbReference type="NCBIfam" id="TIGR00705">
    <property type="entry name" value="SppA_67K"/>
    <property type="match status" value="1"/>
</dbReference>
<protein>
    <recommendedName>
        <fullName evidence="6">Peptidase S49 domain-containing protein</fullName>
    </recommendedName>
</protein>
<dbReference type="PIRSF" id="PIRSF001217">
    <property type="entry name" value="Protease_4_SppA"/>
    <property type="match status" value="1"/>
</dbReference>
<dbReference type="SUPFAM" id="SSF52096">
    <property type="entry name" value="ClpP/crotonase"/>
    <property type="match status" value="2"/>
</dbReference>
<dbReference type="PANTHER" id="PTHR33209:SF1">
    <property type="entry name" value="PEPTIDASE S49 DOMAIN-CONTAINING PROTEIN"/>
    <property type="match status" value="1"/>
</dbReference>
<evidence type="ECO:0000256" key="3">
    <source>
        <dbReference type="ARBA" id="ARBA00022801"/>
    </source>
</evidence>
<sequence length="631" mass="67087">MTFARKIWKLLVGVKDALALIFLLLFFALLYAALASRPAPGRIVDGALLLDLNGSIVEEKSKVDPLGLLVSAEAPSGEYQARDVERALRLAAGDSRIKVVVLDMSRFLGGGMVHIEEIGKALDAVRKAGKPVLTFANAYADDGVQLASHASEVWVDPMGGAFVAGPGGNQVYFKGLLDRFKVNAHVYRAGTYKSFVEPYLRSDMSPAAREAYQDIYGALWNGYKADIARARPRARLDQMTGDPVAWSRASGGDFAEGAKAAGLVDRIGDRTEFQNRVAEIAGKNDAAKGSGDLPYKANRLAAWLAANPEKGEGAKIGVVTVAGEIVDGDAGPGKAGGDRIADLLDENIDQGFKALVVRVDSPGGSAMAAERIRRAIDRYKARKIPIVVSMGNMAASGGYWVSTPGQQVFAQPETITGSIGVFAVIPSFERTLGDYGVTSDGVKTTALSGQPDILGGFSPEVEGMLQASIENTYRKFVGLSAAARRMTPEKLDSVAQGRVWPGQEAQRIGLVDKIGGLDAALAEAARIGGVGNGKWQAVHLKEDADSFSKFLDGLTSDSASESTAAFDFASFVALRRQQQFARVAEQVGGMFTARGAQAYCLECPVLPGRSQPATVKQLSVLERLARFFSET</sequence>
<dbReference type="GO" id="GO:0016020">
    <property type="term" value="C:membrane"/>
    <property type="evidence" value="ECO:0007669"/>
    <property type="project" value="InterPro"/>
</dbReference>
<dbReference type="GO" id="GO:0008236">
    <property type="term" value="F:serine-type peptidase activity"/>
    <property type="evidence" value="ECO:0007669"/>
    <property type="project" value="UniProtKB-KW"/>
</dbReference>
<dbReference type="AlphaFoldDB" id="T0I5H5"/>
<evidence type="ECO:0000313" key="7">
    <source>
        <dbReference type="EMBL" id="EQB19608.1"/>
    </source>
</evidence>
<keyword evidence="3" id="KW-0378">Hydrolase</keyword>
<name>T0I5H5_9SPHN</name>
<dbReference type="eggNOG" id="COG0616">
    <property type="taxonomic scope" value="Bacteria"/>
</dbReference>
<keyword evidence="8" id="KW-1185">Reference proteome</keyword>
<organism evidence="7 8">
    <name type="scientific">Novosphingobium lindaniclasticum LE124</name>
    <dbReference type="NCBI Taxonomy" id="1096930"/>
    <lineage>
        <taxon>Bacteria</taxon>
        <taxon>Pseudomonadati</taxon>
        <taxon>Pseudomonadota</taxon>
        <taxon>Alphaproteobacteria</taxon>
        <taxon>Sphingomonadales</taxon>
        <taxon>Sphingomonadaceae</taxon>
        <taxon>Novosphingobium</taxon>
    </lineage>
</organism>
<keyword evidence="4" id="KW-0720">Serine protease</keyword>
<feature type="domain" description="Peptidase S49" evidence="6">
    <location>
        <begin position="380"/>
        <end position="525"/>
    </location>
</feature>
<dbReference type="Pfam" id="PF01343">
    <property type="entry name" value="Peptidase_S49"/>
    <property type="match status" value="2"/>
</dbReference>
<dbReference type="CDD" id="cd07023">
    <property type="entry name" value="S49_Sppa_N_C"/>
    <property type="match status" value="1"/>
</dbReference>
<evidence type="ECO:0000313" key="8">
    <source>
        <dbReference type="Proteomes" id="UP000015527"/>
    </source>
</evidence>
<dbReference type="InterPro" id="IPR029045">
    <property type="entry name" value="ClpP/crotonase-like_dom_sf"/>
</dbReference>
<gene>
    <name evidence="7" type="ORF">L284_00820</name>
</gene>
<accession>T0I5H5</accession>
<dbReference type="PATRIC" id="fig|1096930.3.peg.164"/>
<dbReference type="Gene3D" id="6.20.330.10">
    <property type="match status" value="1"/>
</dbReference>
<dbReference type="OrthoDB" id="9764363at2"/>
<proteinExistence type="inferred from homology"/>
<dbReference type="PANTHER" id="PTHR33209">
    <property type="entry name" value="PROTEASE 4"/>
    <property type="match status" value="1"/>
</dbReference>
<dbReference type="Proteomes" id="UP000015527">
    <property type="component" value="Unassembled WGS sequence"/>
</dbReference>
<feature type="active site" description="Nucleophile" evidence="5">
    <location>
        <position position="396"/>
    </location>
</feature>
<evidence type="ECO:0000259" key="6">
    <source>
        <dbReference type="Pfam" id="PF01343"/>
    </source>
</evidence>
<evidence type="ECO:0000256" key="2">
    <source>
        <dbReference type="ARBA" id="ARBA00022670"/>
    </source>
</evidence>
<evidence type="ECO:0000256" key="1">
    <source>
        <dbReference type="ARBA" id="ARBA00008683"/>
    </source>
</evidence>